<dbReference type="EMBL" id="QGGB01000009">
    <property type="protein sequence ID" value="PWN05527.1"/>
    <property type="molecule type" value="Genomic_DNA"/>
</dbReference>
<dbReference type="InterPro" id="IPR021314">
    <property type="entry name" value="DUF2911"/>
</dbReference>
<name>A0A316TLS7_9BACT</name>
<protein>
    <recommendedName>
        <fullName evidence="5">DUF2911 domain-containing protein</fullName>
    </recommendedName>
</protein>
<dbReference type="AlphaFoldDB" id="A0A316TLS7"/>
<organism evidence="3 4">
    <name type="scientific">Rhodohalobacter mucosus</name>
    <dbReference type="NCBI Taxonomy" id="2079485"/>
    <lineage>
        <taxon>Bacteria</taxon>
        <taxon>Pseudomonadati</taxon>
        <taxon>Balneolota</taxon>
        <taxon>Balneolia</taxon>
        <taxon>Balneolales</taxon>
        <taxon>Balneolaceae</taxon>
        <taxon>Rhodohalobacter</taxon>
    </lineage>
</organism>
<sequence length="196" mass="21852">MKLLNVLPVLFFLLFTSCSSGSDSPADEDMQSQTEMSEADTTDEQEVLSPPREVSAEIGNTEITIDYSAPSVRERVIWGELVPYNEIWVSGAHMATSIEFENDVLVDGNQVPAGKYAFFTIPGEEDWTVILNENWDQHQAGEYDEALDVTRITVVPSESEFTEQLAYSVVPQTDNSGVIELVWEELKISVPVSVNR</sequence>
<feature type="signal peptide" evidence="2">
    <location>
        <begin position="1"/>
        <end position="21"/>
    </location>
</feature>
<accession>A0A316TLS7</accession>
<feature type="compositionally biased region" description="Acidic residues" evidence="1">
    <location>
        <begin position="37"/>
        <end position="46"/>
    </location>
</feature>
<dbReference type="OrthoDB" id="978542at2"/>
<evidence type="ECO:0008006" key="5">
    <source>
        <dbReference type="Google" id="ProtNLM"/>
    </source>
</evidence>
<comment type="caution">
    <text evidence="3">The sequence shown here is derived from an EMBL/GenBank/DDBJ whole genome shotgun (WGS) entry which is preliminary data.</text>
</comment>
<evidence type="ECO:0000256" key="1">
    <source>
        <dbReference type="SAM" id="MobiDB-lite"/>
    </source>
</evidence>
<reference evidence="3 4" key="1">
    <citation type="submission" date="2018-05" db="EMBL/GenBank/DDBJ databases">
        <title>Rhodohalobacter halophilus gen. nov., sp. nov., a moderately halophilic member of the family Balneolaceae.</title>
        <authorList>
            <person name="Liu Z.-W."/>
        </authorList>
    </citation>
    <scope>NUCLEOTIDE SEQUENCE [LARGE SCALE GENOMIC DNA]</scope>
    <source>
        <strain evidence="3 4">8A47</strain>
    </source>
</reference>
<feature type="chain" id="PRO_5016418717" description="DUF2911 domain-containing protein" evidence="2">
    <location>
        <begin position="22"/>
        <end position="196"/>
    </location>
</feature>
<feature type="region of interest" description="Disordered" evidence="1">
    <location>
        <begin position="21"/>
        <end position="51"/>
    </location>
</feature>
<dbReference type="PROSITE" id="PS51257">
    <property type="entry name" value="PROKAR_LIPOPROTEIN"/>
    <property type="match status" value="1"/>
</dbReference>
<dbReference type="Proteomes" id="UP000245533">
    <property type="component" value="Unassembled WGS sequence"/>
</dbReference>
<keyword evidence="4" id="KW-1185">Reference proteome</keyword>
<proteinExistence type="predicted"/>
<evidence type="ECO:0000313" key="3">
    <source>
        <dbReference type="EMBL" id="PWN05527.1"/>
    </source>
</evidence>
<dbReference type="RefSeq" id="WP_109647555.1">
    <property type="nucleotide sequence ID" value="NZ_QGGB01000009.1"/>
</dbReference>
<evidence type="ECO:0000313" key="4">
    <source>
        <dbReference type="Proteomes" id="UP000245533"/>
    </source>
</evidence>
<keyword evidence="2" id="KW-0732">Signal</keyword>
<evidence type="ECO:0000256" key="2">
    <source>
        <dbReference type="SAM" id="SignalP"/>
    </source>
</evidence>
<gene>
    <name evidence="3" type="ORF">DDZ15_13045</name>
</gene>
<dbReference type="Pfam" id="PF11138">
    <property type="entry name" value="DUF2911"/>
    <property type="match status" value="1"/>
</dbReference>